<evidence type="ECO:0000256" key="2">
    <source>
        <dbReference type="ARBA" id="ARBA00007006"/>
    </source>
</evidence>
<dbReference type="InterPro" id="IPR036249">
    <property type="entry name" value="Thioredoxin-like_sf"/>
</dbReference>
<keyword evidence="8 12" id="KW-0915">Sodium</keyword>
<dbReference type="RefSeq" id="WP_164188564.1">
    <property type="nucleotide sequence ID" value="NZ_JAAGMR010000165.1"/>
</dbReference>
<feature type="transmembrane region" description="Helical" evidence="12">
    <location>
        <begin position="79"/>
        <end position="96"/>
    </location>
</feature>
<dbReference type="EMBL" id="JAAGMR010000165">
    <property type="protein sequence ID" value="NEB92767.1"/>
    <property type="molecule type" value="Genomic_DNA"/>
</dbReference>
<gene>
    <name evidence="12" type="primary">nhaA</name>
    <name evidence="14" type="ORF">G3I21_13870</name>
</gene>
<dbReference type="InterPro" id="IPR013766">
    <property type="entry name" value="Thioredoxin_domain"/>
</dbReference>
<feature type="transmembrane region" description="Helical" evidence="12">
    <location>
        <begin position="341"/>
        <end position="363"/>
    </location>
</feature>
<dbReference type="AlphaFoldDB" id="A0A7K3QS84"/>
<evidence type="ECO:0000256" key="9">
    <source>
        <dbReference type="ARBA" id="ARBA00023065"/>
    </source>
</evidence>
<evidence type="ECO:0000256" key="3">
    <source>
        <dbReference type="ARBA" id="ARBA00022448"/>
    </source>
</evidence>
<dbReference type="PANTHER" id="PTHR30341">
    <property type="entry name" value="SODIUM ION/PROTON ANTIPORTER NHAA-RELATED"/>
    <property type="match status" value="1"/>
</dbReference>
<evidence type="ECO:0000256" key="6">
    <source>
        <dbReference type="ARBA" id="ARBA00022692"/>
    </source>
</evidence>
<dbReference type="GO" id="GO:0006885">
    <property type="term" value="P:regulation of pH"/>
    <property type="evidence" value="ECO:0007669"/>
    <property type="project" value="InterPro"/>
</dbReference>
<sequence>MPTPPPVELCGQTESRWDARSPLRAFLRTETGSSAFLLAAAATALIWANADPSGYDSFWHTHLLFQIGSSTVSLPLREWVNSGLMTLFFFVLGLEARREFDLGELRELRRLALPLAAGVCGMAVPVCVFLAFNAGQPSAHGWGTAMSTDTAFALGVLAVLGRRMPQGLRVFILVISVVDDFLALGAIAVAYSARIAWTPLFVALALLCVVLVARSLKVRRGLVYALLAAGAWLALLESGVDPVVVGLAMGLLTYAGPASRSDLEHASGLFRLFREQPTPELERSLREGIASALSPNERLQRLYHPWSSYVVVPLFAVANAGIPVSAALLSHAVASPVTLGVFFGFVLGKPVGIVGAAAAVTWLTRGRVQPPAGWGAVVVGGALSGAGFTVSLLIAARAFHGAELEEAKVGVLGAIVASFVLSWALTGAIGRLPRRARLRALVGRAEGIVDLAVPVDPDRDHIRGPRSGPVTVVEYGDYECTYCGRAEPVIRHLLGSFADVRYVWRHLPLTDVHEHAQLAAEAAEAAALQEGYWPMHDLLLTHQGSLQLADLRRYAEEIGLDTERFEQDVRARAGAARVAEDVESADISGVAGTPTFFVNGLRHHGAYDVGSLSAAVRAARQRAQVGEWRAETGPSRR</sequence>
<evidence type="ECO:0000313" key="14">
    <source>
        <dbReference type="EMBL" id="NEB92767.1"/>
    </source>
</evidence>
<comment type="caution">
    <text evidence="14">The sequence shown here is derived from an EMBL/GenBank/DDBJ whole genome shotgun (WGS) entry which is preliminary data.</text>
</comment>
<keyword evidence="11 12" id="KW-0739">Sodium transport</keyword>
<evidence type="ECO:0000313" key="15">
    <source>
        <dbReference type="Proteomes" id="UP000470520"/>
    </source>
</evidence>
<comment type="subcellular location">
    <subcellularLocation>
        <location evidence="1">Cell inner membrane</location>
        <topology evidence="1">Multi-pass membrane protein</topology>
    </subcellularLocation>
    <subcellularLocation>
        <location evidence="12">Cell membrane</location>
        <topology evidence="12">Multi-pass membrane protein</topology>
    </subcellularLocation>
</comment>
<dbReference type="Pfam" id="PF13462">
    <property type="entry name" value="Thioredoxin_4"/>
    <property type="match status" value="1"/>
</dbReference>
<protein>
    <recommendedName>
        <fullName evidence="12">Na(+)/H(+) antiporter NhaA</fullName>
    </recommendedName>
    <alternativeName>
        <fullName evidence="12">Sodium/proton antiporter NhaA</fullName>
    </alternativeName>
</protein>
<organism evidence="14 15">
    <name type="scientific">Streptomyces bauhiniae</name>
    <dbReference type="NCBI Taxonomy" id="2340725"/>
    <lineage>
        <taxon>Bacteria</taxon>
        <taxon>Bacillati</taxon>
        <taxon>Actinomycetota</taxon>
        <taxon>Actinomycetes</taxon>
        <taxon>Kitasatosporales</taxon>
        <taxon>Streptomycetaceae</taxon>
        <taxon>Streptomyces</taxon>
    </lineage>
</organism>
<keyword evidence="10 12" id="KW-0472">Membrane</keyword>
<dbReference type="Gene3D" id="1.20.1530.10">
    <property type="entry name" value="Na+/H+ antiporter like domain"/>
    <property type="match status" value="1"/>
</dbReference>
<feature type="transmembrane region" description="Helical" evidence="12">
    <location>
        <begin position="195"/>
        <end position="213"/>
    </location>
</feature>
<dbReference type="GO" id="GO:0015385">
    <property type="term" value="F:sodium:proton antiporter activity"/>
    <property type="evidence" value="ECO:0007669"/>
    <property type="project" value="TreeGrafter"/>
</dbReference>
<comment type="similarity">
    <text evidence="2">In the N-terminal section; belongs to the NhaA Na(+)/H(+) (TC 2.A.33) antiporter family.</text>
</comment>
<feature type="transmembrane region" description="Helical" evidence="12">
    <location>
        <begin position="108"/>
        <end position="133"/>
    </location>
</feature>
<evidence type="ECO:0000256" key="12">
    <source>
        <dbReference type="HAMAP-Rule" id="MF_01844"/>
    </source>
</evidence>
<feature type="transmembrane region" description="Helical" evidence="12">
    <location>
        <begin position="375"/>
        <end position="399"/>
    </location>
</feature>
<feature type="transmembrane region" description="Helical" evidence="12">
    <location>
        <begin position="167"/>
        <end position="189"/>
    </location>
</feature>
<feature type="domain" description="Thioredoxin" evidence="13">
    <location>
        <begin position="410"/>
        <end position="621"/>
    </location>
</feature>
<dbReference type="PANTHER" id="PTHR30341:SF0">
    <property type="entry name" value="NA(+)_H(+) ANTIPORTER NHAA"/>
    <property type="match status" value="1"/>
</dbReference>
<keyword evidence="4 12" id="KW-0050">Antiport</keyword>
<comment type="function">
    <text evidence="12">Na(+)/H(+) antiporter that extrudes sodium in exchange for external protons.</text>
</comment>
<evidence type="ECO:0000256" key="4">
    <source>
        <dbReference type="ARBA" id="ARBA00022449"/>
    </source>
</evidence>
<reference evidence="14 15" key="1">
    <citation type="submission" date="2020-01" db="EMBL/GenBank/DDBJ databases">
        <title>Insect and environment-associated Actinomycetes.</title>
        <authorList>
            <person name="Currrie C."/>
            <person name="Chevrette M."/>
            <person name="Carlson C."/>
            <person name="Stubbendieck R."/>
            <person name="Wendt-Pienkowski E."/>
        </authorList>
    </citation>
    <scope>NUCLEOTIDE SEQUENCE [LARGE SCALE GENOMIC DNA]</scope>
    <source>
        <strain evidence="14 15">SID7754</strain>
    </source>
</reference>
<keyword evidence="6 12" id="KW-0812">Transmembrane</keyword>
<keyword evidence="3 12" id="KW-0813">Transport</keyword>
<dbReference type="SUPFAM" id="SSF52833">
    <property type="entry name" value="Thioredoxin-like"/>
    <property type="match status" value="1"/>
</dbReference>
<keyword evidence="7 12" id="KW-1133">Transmembrane helix</keyword>
<dbReference type="InterPro" id="IPR023171">
    <property type="entry name" value="Na/H_antiporter_dom_sf"/>
</dbReference>
<dbReference type="GO" id="GO:0005886">
    <property type="term" value="C:plasma membrane"/>
    <property type="evidence" value="ECO:0007669"/>
    <property type="project" value="UniProtKB-SubCell"/>
</dbReference>
<feature type="transmembrane region" description="Helical" evidence="12">
    <location>
        <begin position="306"/>
        <end position="329"/>
    </location>
</feature>
<feature type="transmembrane region" description="Helical" evidence="12">
    <location>
        <begin position="411"/>
        <end position="429"/>
    </location>
</feature>
<evidence type="ECO:0000256" key="1">
    <source>
        <dbReference type="ARBA" id="ARBA00004429"/>
    </source>
</evidence>
<evidence type="ECO:0000256" key="8">
    <source>
        <dbReference type="ARBA" id="ARBA00023053"/>
    </source>
</evidence>
<comment type="similarity">
    <text evidence="12">Belongs to the NhaA Na(+)/H(+) (TC 2.A.33) antiporter family.</text>
</comment>
<evidence type="ECO:0000256" key="5">
    <source>
        <dbReference type="ARBA" id="ARBA00022475"/>
    </source>
</evidence>
<accession>A0A7K3QS84</accession>
<dbReference type="HAMAP" id="MF_01844">
    <property type="entry name" value="NhaA"/>
    <property type="match status" value="1"/>
</dbReference>
<evidence type="ECO:0000256" key="7">
    <source>
        <dbReference type="ARBA" id="ARBA00022989"/>
    </source>
</evidence>
<dbReference type="Pfam" id="PF06965">
    <property type="entry name" value="Na_H_antiport_1"/>
    <property type="match status" value="1"/>
</dbReference>
<keyword evidence="9 12" id="KW-0406">Ion transport</keyword>
<name>A0A7K3QS84_9ACTN</name>
<dbReference type="Gene3D" id="3.40.30.10">
    <property type="entry name" value="Glutaredoxin"/>
    <property type="match status" value="1"/>
</dbReference>
<evidence type="ECO:0000256" key="10">
    <source>
        <dbReference type="ARBA" id="ARBA00023136"/>
    </source>
</evidence>
<dbReference type="Proteomes" id="UP000470520">
    <property type="component" value="Unassembled WGS sequence"/>
</dbReference>
<feature type="transmembrane region" description="Helical" evidence="12">
    <location>
        <begin position="25"/>
        <end position="48"/>
    </location>
</feature>
<dbReference type="InterPro" id="IPR012336">
    <property type="entry name" value="Thioredoxin-like_fold"/>
</dbReference>
<feature type="transmembrane region" description="Helical" evidence="12">
    <location>
        <begin position="139"/>
        <end position="160"/>
    </location>
</feature>
<proteinExistence type="inferred from homology"/>
<dbReference type="InterPro" id="IPR004670">
    <property type="entry name" value="NhaA"/>
</dbReference>
<keyword evidence="5 12" id="KW-1003">Cell membrane</keyword>
<dbReference type="PROSITE" id="PS51352">
    <property type="entry name" value="THIOREDOXIN_2"/>
    <property type="match status" value="1"/>
</dbReference>
<evidence type="ECO:0000259" key="13">
    <source>
        <dbReference type="PROSITE" id="PS51352"/>
    </source>
</evidence>
<evidence type="ECO:0000256" key="11">
    <source>
        <dbReference type="ARBA" id="ARBA00023201"/>
    </source>
</evidence>
<comment type="catalytic activity">
    <reaction evidence="12">
        <text>Na(+)(in) + 2 H(+)(out) = Na(+)(out) + 2 H(+)(in)</text>
        <dbReference type="Rhea" id="RHEA:29251"/>
        <dbReference type="ChEBI" id="CHEBI:15378"/>
        <dbReference type="ChEBI" id="CHEBI:29101"/>
    </reaction>
</comment>